<feature type="transmembrane region" description="Helical" evidence="1">
    <location>
        <begin position="40"/>
        <end position="62"/>
    </location>
</feature>
<sequence length="359" mass="42572">MNTTTNPLTCVGLNISEGNKTFCYTETWKPFSKEITLGVVLPPCIIAFLIVAGGFLCSGILYKLEDIRDKYLQQYDSVNDSFFRKRSEKSKWFFLVFVLDTWRYVYAVVDLCFDLVIVYKLQQGLYFHEAIYQNDAIIWFLYCIDWFGFFSKMQGFSFILKKKPPPQNKGFIDWKLFFTLSQFFLDEGPELILQFFYIENYEVRYKAKYILHDMILYKDFVYIIVCVSKCIYHFSKTLTVMKDRTQSLRDVVDKLLYLSIWLFTIASILRVIAHFVQHLNNELTRFCYKEWNGRIYQTPFDLKCMSILDWLLLAFSTIPALCFVIAFFIFVVVRCQECRIESHDADTEPILERSSEARV</sequence>
<keyword evidence="1" id="KW-0812">Transmembrane</keyword>
<dbReference type="EnsemblMetazoa" id="CLYHEMT008820.1">
    <property type="protein sequence ID" value="CLYHEMP008820.1"/>
    <property type="gene ID" value="CLYHEMG008820"/>
</dbReference>
<feature type="transmembrane region" description="Helical" evidence="1">
    <location>
        <begin position="310"/>
        <end position="333"/>
    </location>
</feature>
<proteinExistence type="predicted"/>
<name>A0A7M5WS54_9CNID</name>
<protein>
    <submittedName>
        <fullName evidence="2">Uncharacterized protein</fullName>
    </submittedName>
</protein>
<reference evidence="2" key="1">
    <citation type="submission" date="2021-01" db="UniProtKB">
        <authorList>
            <consortium name="EnsemblMetazoa"/>
        </authorList>
    </citation>
    <scope>IDENTIFICATION</scope>
</reference>
<evidence type="ECO:0000313" key="2">
    <source>
        <dbReference type="EnsemblMetazoa" id="CLYHEMP008820.2"/>
    </source>
</evidence>
<dbReference type="EnsemblMetazoa" id="CLYHEMT008820.2">
    <property type="protein sequence ID" value="CLYHEMP008820.2"/>
    <property type="gene ID" value="CLYHEMG008820"/>
</dbReference>
<organism evidence="2 3">
    <name type="scientific">Clytia hemisphaerica</name>
    <dbReference type="NCBI Taxonomy" id="252671"/>
    <lineage>
        <taxon>Eukaryota</taxon>
        <taxon>Metazoa</taxon>
        <taxon>Cnidaria</taxon>
        <taxon>Hydrozoa</taxon>
        <taxon>Hydroidolina</taxon>
        <taxon>Leptothecata</taxon>
        <taxon>Obeliida</taxon>
        <taxon>Clytiidae</taxon>
        <taxon>Clytia</taxon>
    </lineage>
</organism>
<keyword evidence="1" id="KW-1133">Transmembrane helix</keyword>
<accession>A0A7M5WS54</accession>
<feature type="transmembrane region" description="Helical" evidence="1">
    <location>
        <begin position="137"/>
        <end position="160"/>
    </location>
</feature>
<feature type="transmembrane region" description="Helical" evidence="1">
    <location>
        <begin position="255"/>
        <end position="276"/>
    </location>
</feature>
<dbReference type="AlphaFoldDB" id="A0A7M5WS54"/>
<feature type="transmembrane region" description="Helical" evidence="1">
    <location>
        <begin position="215"/>
        <end position="235"/>
    </location>
</feature>
<keyword evidence="1" id="KW-0472">Membrane</keyword>
<evidence type="ECO:0000313" key="3">
    <source>
        <dbReference type="Proteomes" id="UP000594262"/>
    </source>
</evidence>
<keyword evidence="3" id="KW-1185">Reference proteome</keyword>
<dbReference type="Proteomes" id="UP000594262">
    <property type="component" value="Unplaced"/>
</dbReference>
<evidence type="ECO:0000256" key="1">
    <source>
        <dbReference type="SAM" id="Phobius"/>
    </source>
</evidence>